<organism evidence="1 2">
    <name type="scientific">Celeribacter baekdonensis</name>
    <dbReference type="NCBI Taxonomy" id="875171"/>
    <lineage>
        <taxon>Bacteria</taxon>
        <taxon>Pseudomonadati</taxon>
        <taxon>Pseudomonadota</taxon>
        <taxon>Alphaproteobacteria</taxon>
        <taxon>Rhodobacterales</taxon>
        <taxon>Roseobacteraceae</taxon>
        <taxon>Celeribacter</taxon>
    </lineage>
</organism>
<evidence type="ECO:0000313" key="2">
    <source>
        <dbReference type="Proteomes" id="UP000241447"/>
    </source>
</evidence>
<dbReference type="Proteomes" id="UP000241447">
    <property type="component" value="Chromosome"/>
</dbReference>
<dbReference type="AlphaFoldDB" id="A0A2R4M1Z9"/>
<reference evidence="1 2" key="1">
    <citation type="submission" date="2018-03" db="EMBL/GenBank/DDBJ databases">
        <title>The Complete Genome of Celeribacter baekdonensis strain LH4, a Thiosulfate-Oxidizing Alphaproteobacterium Isolated from Gulf of Mexico Continental Slope Sediments.</title>
        <authorList>
            <person name="Flood B.E."/>
            <person name="Bailey J.V."/>
            <person name="Leprich D."/>
        </authorList>
    </citation>
    <scope>NUCLEOTIDE SEQUENCE [LARGE SCALE GENOMIC DNA]</scope>
    <source>
        <strain evidence="1 2">LH4</strain>
    </source>
</reference>
<dbReference type="EMBL" id="CP028475">
    <property type="protein sequence ID" value="AVW91137.1"/>
    <property type="molecule type" value="Genomic_DNA"/>
</dbReference>
<evidence type="ECO:0000313" key="1">
    <source>
        <dbReference type="EMBL" id="AVW91137.1"/>
    </source>
</evidence>
<dbReference type="OrthoDB" id="7754466at2"/>
<accession>A0A2R4M1Z9</accession>
<dbReference type="KEGG" id="cbak:DA792_08585"/>
<protein>
    <submittedName>
        <fullName evidence="1">Uncharacterized protein</fullName>
    </submittedName>
</protein>
<gene>
    <name evidence="1" type="ORF">DA792_08585</name>
</gene>
<sequence>MFKGEFTRPIIGRLFPASVAAKLGISSVNITPGSDAWPVATAGAVAGWAVTEGGSIGDSTAFTTAEAALSPDQTLSADQTLGAHMRITRKALKQSGAGLDPDAERLSVGIPENWF</sequence>
<name>A0A2R4M1Z9_9RHOB</name>
<dbReference type="RefSeq" id="WP_107719587.1">
    <property type="nucleotide sequence ID" value="NZ_CP028475.1"/>
</dbReference>
<proteinExistence type="predicted"/>